<feature type="domain" description="Thioesterase" evidence="1">
    <location>
        <begin position="106"/>
        <end position="182"/>
    </location>
</feature>
<comment type="caution">
    <text evidence="2">The sequence shown here is derived from an EMBL/GenBank/DDBJ whole genome shotgun (WGS) entry which is preliminary data.</text>
</comment>
<evidence type="ECO:0000259" key="1">
    <source>
        <dbReference type="Pfam" id="PF03061"/>
    </source>
</evidence>
<evidence type="ECO:0000313" key="3">
    <source>
        <dbReference type="Proteomes" id="UP000608345"/>
    </source>
</evidence>
<dbReference type="Proteomes" id="UP000608345">
    <property type="component" value="Unassembled WGS sequence"/>
</dbReference>
<keyword evidence="3" id="KW-1185">Reference proteome</keyword>
<dbReference type="GO" id="GO:0016790">
    <property type="term" value="F:thiolester hydrolase activity"/>
    <property type="evidence" value="ECO:0007669"/>
    <property type="project" value="UniProtKB-ARBA"/>
</dbReference>
<reference evidence="2" key="2">
    <citation type="submission" date="2020-09" db="EMBL/GenBank/DDBJ databases">
        <authorList>
            <person name="Sun Q."/>
            <person name="Kim S."/>
        </authorList>
    </citation>
    <scope>NUCLEOTIDE SEQUENCE</scope>
    <source>
        <strain evidence="2">KCTC 23732</strain>
    </source>
</reference>
<organism evidence="2 3">
    <name type="scientific">Advenella faeciporci</name>
    <dbReference type="NCBI Taxonomy" id="797535"/>
    <lineage>
        <taxon>Bacteria</taxon>
        <taxon>Pseudomonadati</taxon>
        <taxon>Pseudomonadota</taxon>
        <taxon>Betaproteobacteria</taxon>
        <taxon>Burkholderiales</taxon>
        <taxon>Alcaligenaceae</taxon>
    </lineage>
</organism>
<dbReference type="EMBL" id="BMYS01000041">
    <property type="protein sequence ID" value="GGW97701.1"/>
    <property type="molecule type" value="Genomic_DNA"/>
</dbReference>
<dbReference type="SUPFAM" id="SSF54637">
    <property type="entry name" value="Thioesterase/thiol ester dehydrase-isomerase"/>
    <property type="match status" value="1"/>
</dbReference>
<gene>
    <name evidence="2" type="ORF">GCM10011450_28660</name>
</gene>
<dbReference type="Gene3D" id="3.10.129.10">
    <property type="entry name" value="Hotdog Thioesterase"/>
    <property type="match status" value="1"/>
</dbReference>
<reference evidence="2" key="1">
    <citation type="journal article" date="2014" name="Int. J. Syst. Evol. Microbiol.">
        <title>Complete genome sequence of Corynebacterium casei LMG S-19264T (=DSM 44701T), isolated from a smear-ripened cheese.</title>
        <authorList>
            <consortium name="US DOE Joint Genome Institute (JGI-PGF)"/>
            <person name="Walter F."/>
            <person name="Albersmeier A."/>
            <person name="Kalinowski J."/>
            <person name="Ruckert C."/>
        </authorList>
    </citation>
    <scope>NUCLEOTIDE SEQUENCE</scope>
    <source>
        <strain evidence="2">KCTC 23732</strain>
    </source>
</reference>
<accession>A0A918JS55</accession>
<dbReference type="AlphaFoldDB" id="A0A918JS55"/>
<name>A0A918JS55_9BURK</name>
<sequence length="205" mass="22148">MNDVIYTGSGTAYTESSVIRIIVSANVYQGLYEPWFFLSESFLLFKSAVQSRPIYKNTGDISVASKEEIITFLKKDFPQNKCIVQSVGEKFSRIKWPVSHDDLRPGGTVSGPSLMTAADVALYVAILGEIGIVPLAVTTNLNISFLRKPAPDKDLIAECRLIKLGRMLAIGDVFIFSEGSEQAVAHAVGTYAIPAQGQASQPGAS</sequence>
<dbReference type="InterPro" id="IPR029069">
    <property type="entry name" value="HotDog_dom_sf"/>
</dbReference>
<dbReference type="CDD" id="cd03443">
    <property type="entry name" value="PaaI_thioesterase"/>
    <property type="match status" value="1"/>
</dbReference>
<dbReference type="Pfam" id="PF03061">
    <property type="entry name" value="4HBT"/>
    <property type="match status" value="1"/>
</dbReference>
<protein>
    <recommendedName>
        <fullName evidence="1">Thioesterase domain-containing protein</fullName>
    </recommendedName>
</protein>
<proteinExistence type="predicted"/>
<evidence type="ECO:0000313" key="2">
    <source>
        <dbReference type="EMBL" id="GGW97701.1"/>
    </source>
</evidence>
<dbReference type="InterPro" id="IPR006683">
    <property type="entry name" value="Thioestr_dom"/>
</dbReference>